<comment type="caution">
    <text evidence="2">The sequence shown here is derived from an EMBL/GenBank/DDBJ whole genome shotgun (WGS) entry which is preliminary data.</text>
</comment>
<dbReference type="EMBL" id="JBHSLF010000014">
    <property type="protein sequence ID" value="MFC5343802.1"/>
    <property type="molecule type" value="Genomic_DNA"/>
</dbReference>
<evidence type="ECO:0000313" key="3">
    <source>
        <dbReference type="Proteomes" id="UP001596152"/>
    </source>
</evidence>
<organism evidence="2 3">
    <name type="scientific">Brevundimonas staleyi</name>
    <dbReference type="NCBI Taxonomy" id="74326"/>
    <lineage>
        <taxon>Bacteria</taxon>
        <taxon>Pseudomonadati</taxon>
        <taxon>Pseudomonadota</taxon>
        <taxon>Alphaproteobacteria</taxon>
        <taxon>Caulobacterales</taxon>
        <taxon>Caulobacteraceae</taxon>
        <taxon>Brevundimonas</taxon>
    </lineage>
</organism>
<keyword evidence="3" id="KW-1185">Reference proteome</keyword>
<dbReference type="InterPro" id="IPR036653">
    <property type="entry name" value="CinA-like_C"/>
</dbReference>
<feature type="domain" description="CinA C-terminal" evidence="1">
    <location>
        <begin position="8"/>
        <end position="159"/>
    </location>
</feature>
<reference evidence="3" key="1">
    <citation type="journal article" date="2019" name="Int. J. Syst. Evol. Microbiol.">
        <title>The Global Catalogue of Microorganisms (GCM) 10K type strain sequencing project: providing services to taxonomists for standard genome sequencing and annotation.</title>
        <authorList>
            <consortium name="The Broad Institute Genomics Platform"/>
            <consortium name="The Broad Institute Genome Sequencing Center for Infectious Disease"/>
            <person name="Wu L."/>
            <person name="Ma J."/>
        </authorList>
    </citation>
    <scope>NUCLEOTIDE SEQUENCE [LARGE SCALE GENOMIC DNA]</scope>
    <source>
        <strain evidence="3">JCM 12125</strain>
    </source>
</reference>
<dbReference type="Pfam" id="PF02464">
    <property type="entry name" value="CinA"/>
    <property type="match status" value="1"/>
</dbReference>
<dbReference type="RefSeq" id="WP_374036019.1">
    <property type="nucleotide sequence ID" value="NZ_CP169082.1"/>
</dbReference>
<protein>
    <submittedName>
        <fullName evidence="2">CinA family protein</fullName>
    </submittedName>
</protein>
<gene>
    <name evidence="2" type="ORF">ACFPIE_07760</name>
</gene>
<accession>A0ABW0FT03</accession>
<dbReference type="InterPro" id="IPR008136">
    <property type="entry name" value="CinA_C"/>
</dbReference>
<dbReference type="SUPFAM" id="SSF142433">
    <property type="entry name" value="CinA-like"/>
    <property type="match status" value="1"/>
</dbReference>
<dbReference type="Proteomes" id="UP001596152">
    <property type="component" value="Unassembled WGS sequence"/>
</dbReference>
<sequence>MFPEDIEQTAAAIVAAASRRGWTVATAESCTGGLVAGALTAIAGSSAVVDRGFVTYSNAAKAEMLGVPTETIEAHGAVSEPVARAMAAGARVTADVDLAVSITGIAGPGGGSAEKPVGLVHFGCAGPDGVVHEVHRFGDIGRERVRLESVRVALGLLLAACEAE</sequence>
<evidence type="ECO:0000313" key="2">
    <source>
        <dbReference type="EMBL" id="MFC5343802.1"/>
    </source>
</evidence>
<evidence type="ECO:0000259" key="1">
    <source>
        <dbReference type="Pfam" id="PF02464"/>
    </source>
</evidence>
<dbReference type="Gene3D" id="3.90.950.20">
    <property type="entry name" value="CinA-like"/>
    <property type="match status" value="1"/>
</dbReference>
<proteinExistence type="predicted"/>
<name>A0ABW0FT03_9CAUL</name>
<dbReference type="NCBIfam" id="TIGR00199">
    <property type="entry name" value="PncC_domain"/>
    <property type="match status" value="1"/>
</dbReference>